<dbReference type="SUPFAM" id="SSF56300">
    <property type="entry name" value="Metallo-dependent phosphatases"/>
    <property type="match status" value="1"/>
</dbReference>
<dbReference type="AlphaFoldDB" id="A0A0K1ERN9"/>
<evidence type="ECO:0000259" key="1">
    <source>
        <dbReference type="Pfam" id="PF00149"/>
    </source>
</evidence>
<evidence type="ECO:0000313" key="3">
    <source>
        <dbReference type="Proteomes" id="UP000067626"/>
    </source>
</evidence>
<dbReference type="OrthoDB" id="5395064at2"/>
<dbReference type="Pfam" id="PF00149">
    <property type="entry name" value="Metallophos"/>
    <property type="match status" value="1"/>
</dbReference>
<dbReference type="EMBL" id="CP012159">
    <property type="protein sequence ID" value="AKT43322.1"/>
    <property type="molecule type" value="Genomic_DNA"/>
</dbReference>
<sequence>MRRGFGTWSARLWPAVMAGVAGACLHVAEFRAEHDLTVGNASTGDVSVAVAQGMAAVRGLSSGELWLWASAPELSIQLSTGSSGGRRWSVRMENQLSDAILTAETSTGEALAVTLAEEPYATERRWEVDLPASAEVTLRLVAPDAGEITPWRFAALADVQEKIDTVQDIYAKINERTDVRFALFSGDLTEQGTPEELTRFQKEMKTLRLPFYSTLGNHELGTRDELYHEYFGRGNRSFVFRGVQFTLIDSASATLDPLVYEWLDGWLAEGRDRLHVVTMHVPPFDPIGERNGAFANRGEAGKLVNLLASGNVDMTIYGHLHSFYAYQNAGIPAYITGGGGSIEERMDGISRHFIVVDVDPPRSVGPVAIVRVD</sequence>
<dbReference type="KEGG" id="ccro:CMC5_075540"/>
<proteinExistence type="predicted"/>
<dbReference type="STRING" id="52.CMC5_075540"/>
<dbReference type="PANTHER" id="PTHR43143">
    <property type="entry name" value="METALLOPHOSPHOESTERASE, CALCINEURIN SUPERFAMILY"/>
    <property type="match status" value="1"/>
</dbReference>
<dbReference type="InterPro" id="IPR029052">
    <property type="entry name" value="Metallo-depent_PP-like"/>
</dbReference>
<reference evidence="2 3" key="1">
    <citation type="submission" date="2015-07" db="EMBL/GenBank/DDBJ databases">
        <title>Genome analysis of myxobacterium Chondromyces crocatus Cm c5 reveals a high potential for natural compound synthesis and the genetic basis for the loss of fruiting body formation.</title>
        <authorList>
            <person name="Zaburannyi N."/>
            <person name="Bunk B."/>
            <person name="Maier J."/>
            <person name="Overmann J."/>
            <person name="Mueller R."/>
        </authorList>
    </citation>
    <scope>NUCLEOTIDE SEQUENCE [LARGE SCALE GENOMIC DNA]</scope>
    <source>
        <strain evidence="2 3">Cm c5</strain>
    </source>
</reference>
<dbReference type="InterPro" id="IPR051918">
    <property type="entry name" value="STPP_CPPED1"/>
</dbReference>
<dbReference type="GO" id="GO:0016787">
    <property type="term" value="F:hydrolase activity"/>
    <property type="evidence" value="ECO:0007669"/>
    <property type="project" value="InterPro"/>
</dbReference>
<dbReference type="PANTHER" id="PTHR43143:SF1">
    <property type="entry name" value="SERINE_THREONINE-PROTEIN PHOSPHATASE CPPED1"/>
    <property type="match status" value="1"/>
</dbReference>
<evidence type="ECO:0000313" key="2">
    <source>
        <dbReference type="EMBL" id="AKT43322.1"/>
    </source>
</evidence>
<dbReference type="RefSeq" id="WP_050434809.1">
    <property type="nucleotide sequence ID" value="NZ_CP012159.1"/>
</dbReference>
<keyword evidence="3" id="KW-1185">Reference proteome</keyword>
<dbReference type="Proteomes" id="UP000067626">
    <property type="component" value="Chromosome"/>
</dbReference>
<name>A0A0K1ERN9_CHOCO</name>
<feature type="domain" description="Calcineurin-like phosphoesterase" evidence="1">
    <location>
        <begin position="152"/>
        <end position="322"/>
    </location>
</feature>
<protein>
    <submittedName>
        <fullName evidence="2">Metallophosphoesterase</fullName>
    </submittedName>
</protein>
<organism evidence="2 3">
    <name type="scientific">Chondromyces crocatus</name>
    <dbReference type="NCBI Taxonomy" id="52"/>
    <lineage>
        <taxon>Bacteria</taxon>
        <taxon>Pseudomonadati</taxon>
        <taxon>Myxococcota</taxon>
        <taxon>Polyangia</taxon>
        <taxon>Polyangiales</taxon>
        <taxon>Polyangiaceae</taxon>
        <taxon>Chondromyces</taxon>
    </lineage>
</organism>
<accession>A0A0K1ERN9</accession>
<dbReference type="InterPro" id="IPR004843">
    <property type="entry name" value="Calcineurin-like_PHP"/>
</dbReference>
<dbReference type="Gene3D" id="3.60.21.10">
    <property type="match status" value="1"/>
</dbReference>
<gene>
    <name evidence="2" type="ORF">CMC5_075540</name>
</gene>
<dbReference type="PROSITE" id="PS51257">
    <property type="entry name" value="PROKAR_LIPOPROTEIN"/>
    <property type="match status" value="1"/>
</dbReference>